<dbReference type="EMBL" id="HBUF01183576">
    <property type="protein sequence ID" value="CAG6655968.1"/>
    <property type="molecule type" value="Transcribed_RNA"/>
</dbReference>
<dbReference type="AlphaFoldDB" id="A0A8D8WEH6"/>
<evidence type="ECO:0000313" key="1">
    <source>
        <dbReference type="EMBL" id="CAG6655968.1"/>
    </source>
</evidence>
<proteinExistence type="predicted"/>
<protein>
    <submittedName>
        <fullName evidence="1">Uncharacterized protein</fullName>
    </submittedName>
</protein>
<accession>A0A8D8WEH6</accession>
<sequence>MHNKKKINQRRRNKMLDAIWSLDLEKTVYRKPLQARICVDTSFILILPQIWTLMQDFQPSCVSCNNILIQHSIFLQTEAALPSRINFPADSNLVSVIMGEITLHNGVIIPSI</sequence>
<reference evidence="1" key="1">
    <citation type="submission" date="2021-05" db="EMBL/GenBank/DDBJ databases">
        <authorList>
            <person name="Alioto T."/>
            <person name="Alioto T."/>
            <person name="Gomez Garrido J."/>
        </authorList>
    </citation>
    <scope>NUCLEOTIDE SEQUENCE</scope>
</reference>
<name>A0A8D8WEH6_9HEMI</name>
<organism evidence="1">
    <name type="scientific">Cacopsylla melanoneura</name>
    <dbReference type="NCBI Taxonomy" id="428564"/>
    <lineage>
        <taxon>Eukaryota</taxon>
        <taxon>Metazoa</taxon>
        <taxon>Ecdysozoa</taxon>
        <taxon>Arthropoda</taxon>
        <taxon>Hexapoda</taxon>
        <taxon>Insecta</taxon>
        <taxon>Pterygota</taxon>
        <taxon>Neoptera</taxon>
        <taxon>Paraneoptera</taxon>
        <taxon>Hemiptera</taxon>
        <taxon>Sternorrhyncha</taxon>
        <taxon>Psylloidea</taxon>
        <taxon>Psyllidae</taxon>
        <taxon>Psyllinae</taxon>
        <taxon>Cacopsylla</taxon>
    </lineage>
</organism>